<reference evidence="11 13" key="1">
    <citation type="submission" date="2016-10" db="EMBL/GenBank/DDBJ databases">
        <authorList>
            <person name="de Groot N.N."/>
        </authorList>
    </citation>
    <scope>NUCLEOTIDE SEQUENCE [LARGE SCALE GENOMIC DNA]</scope>
    <source>
        <strain evidence="11 13">DSM 21741</strain>
    </source>
</reference>
<evidence type="ECO:0000256" key="3">
    <source>
        <dbReference type="ARBA" id="ARBA00023012"/>
    </source>
</evidence>
<dbReference type="PROSITE" id="PS50110">
    <property type="entry name" value="RESPONSE_REGULATORY"/>
    <property type="match status" value="1"/>
</dbReference>
<dbReference type="EMBL" id="LT629749">
    <property type="protein sequence ID" value="SDT00472.1"/>
    <property type="molecule type" value="Genomic_DNA"/>
</dbReference>
<dbReference type="GO" id="GO:0000976">
    <property type="term" value="F:transcription cis-regulatory region binding"/>
    <property type="evidence" value="ECO:0007669"/>
    <property type="project" value="TreeGrafter"/>
</dbReference>
<dbReference type="OrthoDB" id="9812490at2"/>
<dbReference type="SUPFAM" id="SSF52172">
    <property type="entry name" value="CheY-like"/>
    <property type="match status" value="1"/>
</dbReference>
<organism evidence="11 13">
    <name type="scientific">Friedmanniella luteola</name>
    <dbReference type="NCBI Taxonomy" id="546871"/>
    <lineage>
        <taxon>Bacteria</taxon>
        <taxon>Bacillati</taxon>
        <taxon>Actinomycetota</taxon>
        <taxon>Actinomycetes</taxon>
        <taxon>Propionibacteriales</taxon>
        <taxon>Nocardioidaceae</taxon>
        <taxon>Friedmanniella</taxon>
    </lineage>
</organism>
<dbReference type="Pfam" id="PF00072">
    <property type="entry name" value="Response_reg"/>
    <property type="match status" value="1"/>
</dbReference>
<dbReference type="Gene3D" id="3.40.50.2300">
    <property type="match status" value="1"/>
</dbReference>
<dbReference type="GO" id="GO:0000156">
    <property type="term" value="F:phosphorelay response regulator activity"/>
    <property type="evidence" value="ECO:0007669"/>
    <property type="project" value="TreeGrafter"/>
</dbReference>
<dbReference type="InterPro" id="IPR001789">
    <property type="entry name" value="Sig_transdc_resp-reg_receiver"/>
</dbReference>
<protein>
    <submittedName>
        <fullName evidence="11">DNA-binding response regulator, OmpR family, contains REC and winged-helix (WHTH) domain</fullName>
    </submittedName>
</protein>
<keyword evidence="6" id="KW-0804">Transcription</keyword>
<dbReference type="RefSeq" id="WP_091413584.1">
    <property type="nucleotide sequence ID" value="NZ_LT629749.1"/>
</dbReference>
<evidence type="ECO:0000256" key="4">
    <source>
        <dbReference type="ARBA" id="ARBA00023015"/>
    </source>
</evidence>
<feature type="DNA-binding region" description="OmpR/PhoB-type" evidence="8">
    <location>
        <begin position="126"/>
        <end position="224"/>
    </location>
</feature>
<dbReference type="InterPro" id="IPR011006">
    <property type="entry name" value="CheY-like_superfamily"/>
</dbReference>
<dbReference type="Gene3D" id="6.10.250.690">
    <property type="match status" value="1"/>
</dbReference>
<dbReference type="GO" id="GO:0005829">
    <property type="term" value="C:cytosol"/>
    <property type="evidence" value="ECO:0007669"/>
    <property type="project" value="TreeGrafter"/>
</dbReference>
<keyword evidence="3" id="KW-0902">Two-component regulatory system</keyword>
<dbReference type="AlphaFoldDB" id="A0A1H1WPR1"/>
<evidence type="ECO:0000256" key="2">
    <source>
        <dbReference type="ARBA" id="ARBA00022553"/>
    </source>
</evidence>
<dbReference type="Gene3D" id="1.10.10.10">
    <property type="entry name" value="Winged helix-like DNA-binding domain superfamily/Winged helix DNA-binding domain"/>
    <property type="match status" value="1"/>
</dbReference>
<dbReference type="Proteomes" id="UP000199092">
    <property type="component" value="Chromosome I"/>
</dbReference>
<dbReference type="InterPro" id="IPR001867">
    <property type="entry name" value="OmpR/PhoB-type_DNA-bd"/>
</dbReference>
<dbReference type="InterPro" id="IPR036388">
    <property type="entry name" value="WH-like_DNA-bd_sf"/>
</dbReference>
<dbReference type="CDD" id="cd00383">
    <property type="entry name" value="trans_reg_C"/>
    <property type="match status" value="1"/>
</dbReference>
<evidence type="ECO:0000313" key="11">
    <source>
        <dbReference type="EMBL" id="SDS98992.1"/>
    </source>
</evidence>
<evidence type="ECO:0000256" key="7">
    <source>
        <dbReference type="PROSITE-ProRule" id="PRU00169"/>
    </source>
</evidence>
<evidence type="ECO:0000259" key="10">
    <source>
        <dbReference type="PROSITE" id="PS51755"/>
    </source>
</evidence>
<gene>
    <name evidence="11" type="ORF">SAMN04488543_2791</name>
    <name evidence="12" type="ORF">SAMN04488543_2821</name>
</gene>
<dbReference type="InterPro" id="IPR039420">
    <property type="entry name" value="WalR-like"/>
</dbReference>
<dbReference type="PROSITE" id="PS51755">
    <property type="entry name" value="OMPR_PHOB"/>
    <property type="match status" value="1"/>
</dbReference>
<feature type="domain" description="OmpR/PhoB-type" evidence="10">
    <location>
        <begin position="126"/>
        <end position="224"/>
    </location>
</feature>
<evidence type="ECO:0000256" key="1">
    <source>
        <dbReference type="ARBA" id="ARBA00004496"/>
    </source>
</evidence>
<keyword evidence="4" id="KW-0805">Transcription regulation</keyword>
<evidence type="ECO:0000313" key="12">
    <source>
        <dbReference type="EMBL" id="SDT00472.1"/>
    </source>
</evidence>
<dbReference type="STRING" id="546871.SAMN04488543_2791"/>
<evidence type="ECO:0000256" key="6">
    <source>
        <dbReference type="ARBA" id="ARBA00023163"/>
    </source>
</evidence>
<dbReference type="GO" id="GO:0032993">
    <property type="term" value="C:protein-DNA complex"/>
    <property type="evidence" value="ECO:0007669"/>
    <property type="project" value="TreeGrafter"/>
</dbReference>
<evidence type="ECO:0000256" key="8">
    <source>
        <dbReference type="PROSITE-ProRule" id="PRU01091"/>
    </source>
</evidence>
<dbReference type="SMART" id="SM00448">
    <property type="entry name" value="REC"/>
    <property type="match status" value="1"/>
</dbReference>
<feature type="domain" description="Response regulatory" evidence="9">
    <location>
        <begin position="2"/>
        <end position="117"/>
    </location>
</feature>
<keyword evidence="13" id="KW-1185">Reference proteome</keyword>
<keyword evidence="2 7" id="KW-0597">Phosphoprotein</keyword>
<evidence type="ECO:0000259" key="9">
    <source>
        <dbReference type="PROSITE" id="PS50110"/>
    </source>
</evidence>
<dbReference type="PANTHER" id="PTHR48111:SF22">
    <property type="entry name" value="REGULATOR OF RPOS"/>
    <property type="match status" value="1"/>
</dbReference>
<sequence>MKILLAEDDIRLADLLEQAFVEAGWQVETHHDGPSAYEAALTGRDHDVLLLDWMLPGLDGATISRRLREYGIRTPILMLTARTSLSDRVDGLNAGADDYLAKPFELEELLARIRALHRRAHLDDTEQPLQVGDLALDPLSRRVTRAGQEIELSAREFAILQLLLERAGQVVSRYTILDEVWDGDTDLRSNVIDVHVASLRAKIDRPFDTSTITTRRGAGYRVEPDPR</sequence>
<proteinExistence type="predicted"/>
<comment type="subcellular location">
    <subcellularLocation>
        <location evidence="1">Cytoplasm</location>
    </subcellularLocation>
</comment>
<dbReference type="Pfam" id="PF00486">
    <property type="entry name" value="Trans_reg_C"/>
    <property type="match status" value="1"/>
</dbReference>
<evidence type="ECO:0000313" key="13">
    <source>
        <dbReference type="Proteomes" id="UP000199092"/>
    </source>
</evidence>
<keyword evidence="5 8" id="KW-0238">DNA-binding</keyword>
<accession>A0A1H1WPR1</accession>
<dbReference type="FunFam" id="1.10.10.10:FF:000005">
    <property type="entry name" value="Two-component system response regulator"/>
    <property type="match status" value="1"/>
</dbReference>
<feature type="modified residue" description="4-aspartylphosphate" evidence="7">
    <location>
        <position position="52"/>
    </location>
</feature>
<dbReference type="GO" id="GO:0006355">
    <property type="term" value="P:regulation of DNA-templated transcription"/>
    <property type="evidence" value="ECO:0007669"/>
    <property type="project" value="InterPro"/>
</dbReference>
<evidence type="ECO:0000256" key="5">
    <source>
        <dbReference type="ARBA" id="ARBA00023125"/>
    </source>
</evidence>
<dbReference type="PANTHER" id="PTHR48111">
    <property type="entry name" value="REGULATOR OF RPOS"/>
    <property type="match status" value="1"/>
</dbReference>
<dbReference type="SMART" id="SM00862">
    <property type="entry name" value="Trans_reg_C"/>
    <property type="match status" value="1"/>
</dbReference>
<name>A0A1H1WPR1_9ACTN</name>
<dbReference type="EMBL" id="LT629749">
    <property type="protein sequence ID" value="SDS98992.1"/>
    <property type="molecule type" value="Genomic_DNA"/>
</dbReference>